<protein>
    <submittedName>
        <fullName evidence="1">Uncharacterized protein</fullName>
    </submittedName>
</protein>
<organism evidence="1 2">
    <name type="scientific">Meloidogyne graminicola</name>
    <dbReference type="NCBI Taxonomy" id="189291"/>
    <lineage>
        <taxon>Eukaryota</taxon>
        <taxon>Metazoa</taxon>
        <taxon>Ecdysozoa</taxon>
        <taxon>Nematoda</taxon>
        <taxon>Chromadorea</taxon>
        <taxon>Rhabditida</taxon>
        <taxon>Tylenchina</taxon>
        <taxon>Tylenchomorpha</taxon>
        <taxon>Tylenchoidea</taxon>
        <taxon>Meloidogynidae</taxon>
        <taxon>Meloidogyninae</taxon>
        <taxon>Meloidogyne</taxon>
    </lineage>
</organism>
<comment type="caution">
    <text evidence="1">The sequence shown here is derived from an EMBL/GenBank/DDBJ whole genome shotgun (WGS) entry which is preliminary data.</text>
</comment>
<evidence type="ECO:0000313" key="2">
    <source>
        <dbReference type="Proteomes" id="UP000605970"/>
    </source>
</evidence>
<evidence type="ECO:0000313" key="1">
    <source>
        <dbReference type="EMBL" id="KAF7636206.1"/>
    </source>
</evidence>
<proteinExistence type="predicted"/>
<accession>A0A8S9ZSM4</accession>
<dbReference type="AlphaFoldDB" id="A0A8S9ZSM4"/>
<name>A0A8S9ZSM4_9BILA</name>
<dbReference type="EMBL" id="JABEBT010000033">
    <property type="protein sequence ID" value="KAF7636206.1"/>
    <property type="molecule type" value="Genomic_DNA"/>
</dbReference>
<keyword evidence="2" id="KW-1185">Reference proteome</keyword>
<gene>
    <name evidence="1" type="ORF">Mgra_00004465</name>
</gene>
<dbReference type="Proteomes" id="UP000605970">
    <property type="component" value="Unassembled WGS sequence"/>
</dbReference>
<reference evidence="1" key="1">
    <citation type="journal article" date="2020" name="Ecol. Evol.">
        <title>Genome structure and content of the rice root-knot nematode (Meloidogyne graminicola).</title>
        <authorList>
            <person name="Phan N.T."/>
            <person name="Danchin E.G.J."/>
            <person name="Klopp C."/>
            <person name="Perfus-Barbeoch L."/>
            <person name="Kozlowski D.K."/>
            <person name="Koutsovoulos G.D."/>
            <person name="Lopez-Roques C."/>
            <person name="Bouchez O."/>
            <person name="Zahm M."/>
            <person name="Besnard G."/>
            <person name="Bellafiore S."/>
        </authorList>
    </citation>
    <scope>NUCLEOTIDE SEQUENCE</scope>
    <source>
        <strain evidence="1">VN-18</strain>
    </source>
</reference>
<sequence>MWIFFYLTTTTPALTLFPPSLLRIRSCFSNFLIERG</sequence>